<proteinExistence type="predicted"/>
<dbReference type="EMBL" id="BRXW01000696">
    <property type="protein sequence ID" value="GMH74387.1"/>
    <property type="molecule type" value="Genomic_DNA"/>
</dbReference>
<dbReference type="Proteomes" id="UP001165122">
    <property type="component" value="Unassembled WGS sequence"/>
</dbReference>
<name>A0A9W7ED13_9STRA</name>
<accession>A0A9W7ED13</accession>
<evidence type="ECO:0000313" key="1">
    <source>
        <dbReference type="EMBL" id="GMH74387.1"/>
    </source>
</evidence>
<gene>
    <name evidence="1" type="ORF">TrLO_g3217</name>
</gene>
<keyword evidence="2" id="KW-1185">Reference proteome</keyword>
<evidence type="ECO:0000313" key="2">
    <source>
        <dbReference type="Proteomes" id="UP001165122"/>
    </source>
</evidence>
<reference evidence="2" key="1">
    <citation type="journal article" date="2023" name="Commun. Biol.">
        <title>Genome analysis of Parmales, the sister group of diatoms, reveals the evolutionary specialization of diatoms from phago-mixotrophs to photoautotrophs.</title>
        <authorList>
            <person name="Ban H."/>
            <person name="Sato S."/>
            <person name="Yoshikawa S."/>
            <person name="Yamada K."/>
            <person name="Nakamura Y."/>
            <person name="Ichinomiya M."/>
            <person name="Sato N."/>
            <person name="Blanc-Mathieu R."/>
            <person name="Endo H."/>
            <person name="Kuwata A."/>
            <person name="Ogata H."/>
        </authorList>
    </citation>
    <scope>NUCLEOTIDE SEQUENCE [LARGE SCALE GENOMIC DNA]</scope>
    <source>
        <strain evidence="2">NIES 3700</strain>
    </source>
</reference>
<dbReference type="AlphaFoldDB" id="A0A9W7ED13"/>
<comment type="caution">
    <text evidence="1">The sequence shown here is derived from an EMBL/GenBank/DDBJ whole genome shotgun (WGS) entry which is preliminary data.</text>
</comment>
<sequence>MNASTTRFHAFVANISVINPKKRKGNEEQTNNAAITDDIKEEAIVTVNSDRPEDRSTPQAVKSITREDILQDMWSMFEEKKQAMKGMQEGMQVMQMEITSMKKQ</sequence>
<organism evidence="1 2">
    <name type="scientific">Triparma laevis f. longispina</name>
    <dbReference type="NCBI Taxonomy" id="1714387"/>
    <lineage>
        <taxon>Eukaryota</taxon>
        <taxon>Sar</taxon>
        <taxon>Stramenopiles</taxon>
        <taxon>Ochrophyta</taxon>
        <taxon>Bolidophyceae</taxon>
        <taxon>Parmales</taxon>
        <taxon>Triparmaceae</taxon>
        <taxon>Triparma</taxon>
    </lineage>
</organism>
<protein>
    <submittedName>
        <fullName evidence="1">Uncharacterized protein</fullName>
    </submittedName>
</protein>